<feature type="non-terminal residue" evidence="1">
    <location>
        <position position="1"/>
    </location>
</feature>
<dbReference type="AlphaFoldDB" id="A0A0C2DF94"/>
<accession>A0A0C2DF94</accession>
<dbReference type="OrthoDB" id="5792300at2759"/>
<keyword evidence="2" id="KW-1185">Reference proteome</keyword>
<protein>
    <submittedName>
        <fullName evidence="1">Uncharacterized protein</fullName>
    </submittedName>
</protein>
<evidence type="ECO:0000313" key="2">
    <source>
        <dbReference type="Proteomes" id="UP000054047"/>
    </source>
</evidence>
<gene>
    <name evidence="1" type="ORF">ANCDUO_08610</name>
</gene>
<sequence>NRIRRTDSEQARIEMKSFEETRYLRRFSELNSPTKILEDKQNNTQKYALYEKTKNEFRETGDACRLTVIVKDADP</sequence>
<reference evidence="1 2" key="1">
    <citation type="submission" date="2013-12" db="EMBL/GenBank/DDBJ databases">
        <title>Draft genome of the parsitic nematode Ancylostoma duodenale.</title>
        <authorList>
            <person name="Mitreva M."/>
        </authorList>
    </citation>
    <scope>NUCLEOTIDE SEQUENCE [LARGE SCALE GENOMIC DNA]</scope>
    <source>
        <strain evidence="1 2">Zhejiang</strain>
    </source>
</reference>
<name>A0A0C2DF94_9BILA</name>
<proteinExistence type="predicted"/>
<evidence type="ECO:0000313" key="1">
    <source>
        <dbReference type="EMBL" id="KIH61127.1"/>
    </source>
</evidence>
<organism evidence="1 2">
    <name type="scientific">Ancylostoma duodenale</name>
    <dbReference type="NCBI Taxonomy" id="51022"/>
    <lineage>
        <taxon>Eukaryota</taxon>
        <taxon>Metazoa</taxon>
        <taxon>Ecdysozoa</taxon>
        <taxon>Nematoda</taxon>
        <taxon>Chromadorea</taxon>
        <taxon>Rhabditida</taxon>
        <taxon>Rhabditina</taxon>
        <taxon>Rhabditomorpha</taxon>
        <taxon>Strongyloidea</taxon>
        <taxon>Ancylostomatidae</taxon>
        <taxon>Ancylostomatinae</taxon>
        <taxon>Ancylostoma</taxon>
    </lineage>
</organism>
<dbReference type="Proteomes" id="UP000054047">
    <property type="component" value="Unassembled WGS sequence"/>
</dbReference>
<dbReference type="EMBL" id="KN730385">
    <property type="protein sequence ID" value="KIH61127.1"/>
    <property type="molecule type" value="Genomic_DNA"/>
</dbReference>